<evidence type="ECO:0000313" key="2">
    <source>
        <dbReference type="Proteomes" id="UP000793456"/>
    </source>
</evidence>
<feature type="non-terminal residue" evidence="1">
    <location>
        <position position="151"/>
    </location>
</feature>
<sequence length="151" mass="16566">ESGSDYEDPQEDGEDSYIFATDESQTTEQQHSEESSEEECEQPPLPSRPRLPPKVPELQDSRDPVHFPPPVPIPAERPSKPPPRMSFTLPKPFKASASKPSLHVDRTTKPGKPSPPQRDVKKSKGSTVIAPGSSTSKPPQPRPPKATDVSR</sequence>
<dbReference type="Proteomes" id="UP000793456">
    <property type="component" value="Chromosome VII"/>
</dbReference>
<evidence type="ECO:0000313" key="1">
    <source>
        <dbReference type="EMBL" id="TMS17033.1"/>
    </source>
</evidence>
<protein>
    <submittedName>
        <fullName evidence="1">Uncharacterized protein</fullName>
    </submittedName>
</protein>
<name>A0ACD3REF4_LARCR</name>
<dbReference type="EMBL" id="CM011680">
    <property type="protein sequence ID" value="TMS17033.1"/>
    <property type="molecule type" value="Genomic_DNA"/>
</dbReference>
<comment type="caution">
    <text evidence="1">The sequence shown here is derived from an EMBL/GenBank/DDBJ whole genome shotgun (WGS) entry which is preliminary data.</text>
</comment>
<organism evidence="1 2">
    <name type="scientific">Larimichthys crocea</name>
    <name type="common">Large yellow croaker</name>
    <name type="synonym">Pseudosciaena crocea</name>
    <dbReference type="NCBI Taxonomy" id="215358"/>
    <lineage>
        <taxon>Eukaryota</taxon>
        <taxon>Metazoa</taxon>
        <taxon>Chordata</taxon>
        <taxon>Craniata</taxon>
        <taxon>Vertebrata</taxon>
        <taxon>Euteleostomi</taxon>
        <taxon>Actinopterygii</taxon>
        <taxon>Neopterygii</taxon>
        <taxon>Teleostei</taxon>
        <taxon>Neoteleostei</taxon>
        <taxon>Acanthomorphata</taxon>
        <taxon>Eupercaria</taxon>
        <taxon>Sciaenidae</taxon>
        <taxon>Larimichthys</taxon>
    </lineage>
</organism>
<reference evidence="1" key="1">
    <citation type="submission" date="2018-11" db="EMBL/GenBank/DDBJ databases">
        <title>The sequence and de novo assembly of Larimichthys crocea genome using PacBio and Hi-C technologies.</title>
        <authorList>
            <person name="Xu P."/>
            <person name="Chen B."/>
            <person name="Zhou Z."/>
            <person name="Ke Q."/>
            <person name="Wu Y."/>
            <person name="Bai H."/>
            <person name="Pu F."/>
        </authorList>
    </citation>
    <scope>NUCLEOTIDE SEQUENCE</scope>
    <source>
        <tissue evidence="1">Muscle</tissue>
    </source>
</reference>
<gene>
    <name evidence="1" type="ORF">E3U43_001102</name>
</gene>
<keyword evidence="2" id="KW-1185">Reference proteome</keyword>
<feature type="non-terminal residue" evidence="1">
    <location>
        <position position="1"/>
    </location>
</feature>
<proteinExistence type="predicted"/>
<accession>A0ACD3REF4</accession>